<dbReference type="Gene3D" id="3.30.460.80">
    <property type="entry name" value="NADH:ubiquinone oxidoreductase, 30kDa subunit"/>
    <property type="match status" value="1"/>
</dbReference>
<feature type="region of interest" description="Disordered" evidence="6">
    <location>
        <begin position="1"/>
        <end position="64"/>
    </location>
</feature>
<organism evidence="8 9">
    <name type="scientific">Thermoactinomyces vulgaris</name>
    <dbReference type="NCBI Taxonomy" id="2026"/>
    <lineage>
        <taxon>Bacteria</taxon>
        <taxon>Bacillati</taxon>
        <taxon>Bacillota</taxon>
        <taxon>Bacilli</taxon>
        <taxon>Bacillales</taxon>
        <taxon>Thermoactinomycetaceae</taxon>
        <taxon>Thermoactinomyces</taxon>
    </lineage>
</organism>
<dbReference type="GO" id="GO:0016491">
    <property type="term" value="F:oxidoreductase activity"/>
    <property type="evidence" value="ECO:0007669"/>
    <property type="project" value="UniProtKB-KW"/>
</dbReference>
<gene>
    <name evidence="3" type="primary">nuoC</name>
    <name evidence="8" type="ORF">I8U22_04765</name>
</gene>
<comment type="similarity">
    <text evidence="1 3 4">Belongs to the complex I 30 kDa subunit family.</text>
</comment>
<evidence type="ECO:0000313" key="9">
    <source>
        <dbReference type="Proteomes" id="UP000641910"/>
    </source>
</evidence>
<dbReference type="HAMAP" id="MF_01357">
    <property type="entry name" value="NDH1_NuoC"/>
    <property type="match status" value="1"/>
</dbReference>
<dbReference type="Proteomes" id="UP000641910">
    <property type="component" value="Unassembled WGS sequence"/>
</dbReference>
<reference evidence="8 9" key="1">
    <citation type="submission" date="2020-12" db="EMBL/GenBank/DDBJ databases">
        <title>WGS of Thermoactinomyces spp.</title>
        <authorList>
            <person name="Cheng K."/>
        </authorList>
    </citation>
    <scope>NUCLEOTIDE SEQUENCE [LARGE SCALE GENOMIC DNA]</scope>
    <source>
        <strain evidence="9">CICC 10650\ACCC 41061</strain>
    </source>
</reference>
<evidence type="ECO:0000256" key="6">
    <source>
        <dbReference type="SAM" id="MobiDB-lite"/>
    </source>
</evidence>
<keyword evidence="3 4" id="KW-0520">NAD</keyword>
<evidence type="ECO:0000256" key="4">
    <source>
        <dbReference type="RuleBase" id="RU003456"/>
    </source>
</evidence>
<proteinExistence type="inferred from homology"/>
<sequence length="216" mass="24907">MEEKNASTAGSSPNALEPEKPAPQSPKPKDKAVPRRARPASVRSKPADKEEKKPEEPSPLEPVLKRFKQEIVEKAGEDAVVEDYINRAGEHIPTFVIAREKWLEVARLLKEDPLFSFDYLRNLSAVDYQKEIEVVYQFYSFKKKHQIAIRVKTDRDEAKVPSVAHLWKAADWNEREAYDLMGVVFEGHPNLKRILLPDEWVGHPLRKDYEPLDKEV</sequence>
<dbReference type="EMBL" id="JAECVU010000002">
    <property type="protein sequence ID" value="MBH8588133.1"/>
    <property type="molecule type" value="Genomic_DNA"/>
</dbReference>
<evidence type="ECO:0000313" key="8">
    <source>
        <dbReference type="EMBL" id="MBH8588133.1"/>
    </source>
</evidence>
<comment type="catalytic activity">
    <reaction evidence="3 5">
        <text>a quinone + NADH + 5 H(+)(in) = a quinol + NAD(+) + 4 H(+)(out)</text>
        <dbReference type="Rhea" id="RHEA:57888"/>
        <dbReference type="ChEBI" id="CHEBI:15378"/>
        <dbReference type="ChEBI" id="CHEBI:24646"/>
        <dbReference type="ChEBI" id="CHEBI:57540"/>
        <dbReference type="ChEBI" id="CHEBI:57945"/>
        <dbReference type="ChEBI" id="CHEBI:132124"/>
    </reaction>
</comment>
<dbReference type="PROSITE" id="PS00542">
    <property type="entry name" value="COMPLEX1_30K"/>
    <property type="match status" value="1"/>
</dbReference>
<dbReference type="PANTHER" id="PTHR10884:SF14">
    <property type="entry name" value="NADH DEHYDROGENASE [UBIQUINONE] IRON-SULFUR PROTEIN 3, MITOCHONDRIAL"/>
    <property type="match status" value="1"/>
</dbReference>
<name>A0ABS0QFU4_THEVU</name>
<dbReference type="EC" id="7.1.1.-" evidence="3"/>
<evidence type="ECO:0000256" key="1">
    <source>
        <dbReference type="ARBA" id="ARBA00007569"/>
    </source>
</evidence>
<keyword evidence="3 4" id="KW-1278">Translocase</keyword>
<keyword evidence="3 5" id="KW-0874">Quinone</keyword>
<keyword evidence="9" id="KW-1185">Reference proteome</keyword>
<dbReference type="PANTHER" id="PTHR10884">
    <property type="entry name" value="NADH DEHYDROGENASE UBIQUINONE IRON-SULFUR PROTEIN 3"/>
    <property type="match status" value="1"/>
</dbReference>
<feature type="compositionally biased region" description="Polar residues" evidence="6">
    <location>
        <begin position="1"/>
        <end position="14"/>
    </location>
</feature>
<evidence type="ECO:0000259" key="7">
    <source>
        <dbReference type="Pfam" id="PF00329"/>
    </source>
</evidence>
<keyword evidence="2 3" id="KW-0813">Transport</keyword>
<feature type="domain" description="NADH:ubiquinone oxidoreductase 30kDa subunit" evidence="7">
    <location>
        <begin position="96"/>
        <end position="211"/>
    </location>
</feature>
<feature type="compositionally biased region" description="Basic and acidic residues" evidence="6">
    <location>
        <begin position="45"/>
        <end position="56"/>
    </location>
</feature>
<comment type="function">
    <text evidence="3">NDH-1 shuttles electrons from NADH, via FMN and iron-sulfur (Fe-S) centers, to quinones in the respiratory chain. The immediate electron acceptor for the enzyme in this species is believed to be a menaquinone. Couples the redox reaction to proton translocation (for every two electrons transferred, four hydrogen ions are translocated across the cytoplasmic membrane), and thus conserves the redox energy in a proton gradient.</text>
</comment>
<protein>
    <recommendedName>
        <fullName evidence="3">NADH-quinone oxidoreductase subunit C</fullName>
        <ecNumber evidence="3">7.1.1.-</ecNumber>
    </recommendedName>
    <alternativeName>
        <fullName evidence="3">NADH dehydrogenase I subunit C</fullName>
    </alternativeName>
    <alternativeName>
        <fullName evidence="3">NDH-1 subunit C</fullName>
    </alternativeName>
</protein>
<dbReference type="InterPro" id="IPR010218">
    <property type="entry name" value="NADH_DH_suC"/>
</dbReference>
<dbReference type="InterPro" id="IPR001268">
    <property type="entry name" value="NADH_UbQ_OxRdtase_30kDa_su"/>
</dbReference>
<comment type="caution">
    <text evidence="8">The sequence shown here is derived from an EMBL/GenBank/DDBJ whole genome shotgun (WGS) entry which is preliminary data.</text>
</comment>
<evidence type="ECO:0000256" key="5">
    <source>
        <dbReference type="RuleBase" id="RU003582"/>
    </source>
</evidence>
<dbReference type="SUPFAM" id="SSF143243">
    <property type="entry name" value="Nqo5-like"/>
    <property type="match status" value="1"/>
</dbReference>
<dbReference type="Pfam" id="PF00329">
    <property type="entry name" value="Complex1_30kDa"/>
    <property type="match status" value="1"/>
</dbReference>
<dbReference type="NCBIfam" id="NF004737">
    <property type="entry name" value="PRK06074.2-4"/>
    <property type="match status" value="1"/>
</dbReference>
<dbReference type="InterPro" id="IPR037232">
    <property type="entry name" value="NADH_quin_OxRdtase_su_C/D-like"/>
</dbReference>
<keyword evidence="8" id="KW-0560">Oxidoreductase</keyword>
<dbReference type="InterPro" id="IPR020396">
    <property type="entry name" value="NADH_UbQ_OxRdtase_CS"/>
</dbReference>
<keyword evidence="3" id="KW-1003">Cell membrane</keyword>
<comment type="subunit">
    <text evidence="3">NDH-1 is composed of 14 different subunits. Subunits NuoB, C, D, E, F, and G constitute the peripheral sector of the complex.</text>
</comment>
<accession>A0ABS0QFU4</accession>
<keyword evidence="3" id="KW-0472">Membrane</keyword>
<evidence type="ECO:0000256" key="3">
    <source>
        <dbReference type="HAMAP-Rule" id="MF_01357"/>
    </source>
</evidence>
<dbReference type="NCBIfam" id="TIGR01961">
    <property type="entry name" value="NuoC_fam"/>
    <property type="match status" value="1"/>
</dbReference>
<evidence type="ECO:0000256" key="2">
    <source>
        <dbReference type="ARBA" id="ARBA00022448"/>
    </source>
</evidence>
<comment type="subcellular location">
    <subcellularLocation>
        <location evidence="3">Cell membrane</location>
        <topology evidence="3">Peripheral membrane protein</topology>
        <orientation evidence="3">Cytoplasmic side</orientation>
    </subcellularLocation>
</comment>